<organism evidence="1 2">
    <name type="scientific">Trichocladium antarcticum</name>
    <dbReference type="NCBI Taxonomy" id="1450529"/>
    <lineage>
        <taxon>Eukaryota</taxon>
        <taxon>Fungi</taxon>
        <taxon>Dikarya</taxon>
        <taxon>Ascomycota</taxon>
        <taxon>Pezizomycotina</taxon>
        <taxon>Sordariomycetes</taxon>
        <taxon>Sordariomycetidae</taxon>
        <taxon>Sordariales</taxon>
        <taxon>Chaetomiaceae</taxon>
        <taxon>Trichocladium</taxon>
    </lineage>
</organism>
<proteinExistence type="predicted"/>
<reference evidence="1" key="1">
    <citation type="journal article" date="2023" name="Mol. Phylogenet. Evol.">
        <title>Genome-scale phylogeny and comparative genomics of the fungal order Sordariales.</title>
        <authorList>
            <person name="Hensen N."/>
            <person name="Bonometti L."/>
            <person name="Westerberg I."/>
            <person name="Brannstrom I.O."/>
            <person name="Guillou S."/>
            <person name="Cros-Aarteil S."/>
            <person name="Calhoun S."/>
            <person name="Haridas S."/>
            <person name="Kuo A."/>
            <person name="Mondo S."/>
            <person name="Pangilinan J."/>
            <person name="Riley R."/>
            <person name="LaButti K."/>
            <person name="Andreopoulos B."/>
            <person name="Lipzen A."/>
            <person name="Chen C."/>
            <person name="Yan M."/>
            <person name="Daum C."/>
            <person name="Ng V."/>
            <person name="Clum A."/>
            <person name="Steindorff A."/>
            <person name="Ohm R.A."/>
            <person name="Martin F."/>
            <person name="Silar P."/>
            <person name="Natvig D.O."/>
            <person name="Lalanne C."/>
            <person name="Gautier V."/>
            <person name="Ament-Velasquez S.L."/>
            <person name="Kruys A."/>
            <person name="Hutchinson M.I."/>
            <person name="Powell A.J."/>
            <person name="Barry K."/>
            <person name="Miller A.N."/>
            <person name="Grigoriev I.V."/>
            <person name="Debuchy R."/>
            <person name="Gladieux P."/>
            <person name="Hiltunen Thoren M."/>
            <person name="Johannesson H."/>
        </authorList>
    </citation>
    <scope>NUCLEOTIDE SEQUENCE</scope>
    <source>
        <strain evidence="1">CBS 123565</strain>
    </source>
</reference>
<comment type="caution">
    <text evidence="1">The sequence shown here is derived from an EMBL/GenBank/DDBJ whole genome shotgun (WGS) entry which is preliminary data.</text>
</comment>
<evidence type="ECO:0000313" key="2">
    <source>
        <dbReference type="Proteomes" id="UP001304895"/>
    </source>
</evidence>
<dbReference type="Proteomes" id="UP001304895">
    <property type="component" value="Unassembled WGS sequence"/>
</dbReference>
<dbReference type="EMBL" id="MU853435">
    <property type="protein sequence ID" value="KAK4130490.1"/>
    <property type="molecule type" value="Genomic_DNA"/>
</dbReference>
<sequence length="100" mass="11117">MVTAQPPHTGSVGSHYLSAPNMAKPRHLRVHTEPVLPEEPCILQCSVFIVGDRRPTTLIYSMARFRPISIILLNLLWQSGTMVAILDEPTQGFRGRLVLA</sequence>
<protein>
    <submittedName>
        <fullName evidence="1">Uncharacterized protein</fullName>
    </submittedName>
</protein>
<keyword evidence="2" id="KW-1185">Reference proteome</keyword>
<accession>A0AAN6Z982</accession>
<gene>
    <name evidence="1" type="ORF">BT67DRAFT_214771</name>
</gene>
<evidence type="ECO:0000313" key="1">
    <source>
        <dbReference type="EMBL" id="KAK4130490.1"/>
    </source>
</evidence>
<dbReference type="AlphaFoldDB" id="A0AAN6Z982"/>
<reference evidence="1" key="2">
    <citation type="submission" date="2023-05" db="EMBL/GenBank/DDBJ databases">
        <authorList>
            <consortium name="Lawrence Berkeley National Laboratory"/>
            <person name="Steindorff A."/>
            <person name="Hensen N."/>
            <person name="Bonometti L."/>
            <person name="Westerberg I."/>
            <person name="Brannstrom I.O."/>
            <person name="Guillou S."/>
            <person name="Cros-Aarteil S."/>
            <person name="Calhoun S."/>
            <person name="Haridas S."/>
            <person name="Kuo A."/>
            <person name="Mondo S."/>
            <person name="Pangilinan J."/>
            <person name="Riley R."/>
            <person name="Labutti K."/>
            <person name="Andreopoulos B."/>
            <person name="Lipzen A."/>
            <person name="Chen C."/>
            <person name="Yanf M."/>
            <person name="Daum C."/>
            <person name="Ng V."/>
            <person name="Clum A."/>
            <person name="Ohm R."/>
            <person name="Martin F."/>
            <person name="Silar P."/>
            <person name="Natvig D."/>
            <person name="Lalanne C."/>
            <person name="Gautier V."/>
            <person name="Ament-Velasquez S.L."/>
            <person name="Kruys A."/>
            <person name="Hutchinson M.I."/>
            <person name="Powell A.J."/>
            <person name="Barry K."/>
            <person name="Miller A.N."/>
            <person name="Grigoriev I.V."/>
            <person name="Debuchy R."/>
            <person name="Gladieux P."/>
            <person name="Thoren M.H."/>
            <person name="Johannesson H."/>
        </authorList>
    </citation>
    <scope>NUCLEOTIDE SEQUENCE</scope>
    <source>
        <strain evidence="1">CBS 123565</strain>
    </source>
</reference>
<name>A0AAN6Z982_9PEZI</name>